<organism evidence="1 2">
    <name type="scientific">Corchorus capsularis</name>
    <name type="common">Jute</name>
    <dbReference type="NCBI Taxonomy" id="210143"/>
    <lineage>
        <taxon>Eukaryota</taxon>
        <taxon>Viridiplantae</taxon>
        <taxon>Streptophyta</taxon>
        <taxon>Embryophyta</taxon>
        <taxon>Tracheophyta</taxon>
        <taxon>Spermatophyta</taxon>
        <taxon>Magnoliopsida</taxon>
        <taxon>eudicotyledons</taxon>
        <taxon>Gunneridae</taxon>
        <taxon>Pentapetalae</taxon>
        <taxon>rosids</taxon>
        <taxon>malvids</taxon>
        <taxon>Malvales</taxon>
        <taxon>Malvaceae</taxon>
        <taxon>Grewioideae</taxon>
        <taxon>Apeibeae</taxon>
        <taxon>Corchorus</taxon>
    </lineage>
</organism>
<gene>
    <name evidence="1" type="ORF">CCACVL1_13428</name>
</gene>
<evidence type="ECO:0000313" key="1">
    <source>
        <dbReference type="EMBL" id="OMO79770.1"/>
    </source>
</evidence>
<dbReference type="Proteomes" id="UP000188268">
    <property type="component" value="Unassembled WGS sequence"/>
</dbReference>
<comment type="caution">
    <text evidence="1">The sequence shown here is derived from an EMBL/GenBank/DDBJ whole genome shotgun (WGS) entry which is preliminary data.</text>
</comment>
<dbReference type="Gramene" id="OMO79770">
    <property type="protein sequence ID" value="OMO79770"/>
    <property type="gene ID" value="CCACVL1_13428"/>
</dbReference>
<evidence type="ECO:0000313" key="2">
    <source>
        <dbReference type="Proteomes" id="UP000188268"/>
    </source>
</evidence>
<dbReference type="AlphaFoldDB" id="A0A1R3IB33"/>
<dbReference type="EMBL" id="AWWV01010357">
    <property type="protein sequence ID" value="OMO79770.1"/>
    <property type="molecule type" value="Genomic_DNA"/>
</dbReference>
<sequence>MSNPNPKSSRFPKSRNYHSAPFFIVITPPSRHTRKKMAVSPLYRS</sequence>
<proteinExistence type="predicted"/>
<name>A0A1R3IB33_COCAP</name>
<accession>A0A1R3IB33</accession>
<protein>
    <submittedName>
        <fullName evidence="1">Uncharacterized protein</fullName>
    </submittedName>
</protein>
<dbReference type="OrthoDB" id="10271575at2759"/>
<keyword evidence="2" id="KW-1185">Reference proteome</keyword>
<reference evidence="1 2" key="1">
    <citation type="submission" date="2013-09" db="EMBL/GenBank/DDBJ databases">
        <title>Corchorus capsularis genome sequencing.</title>
        <authorList>
            <person name="Alam M."/>
            <person name="Haque M.S."/>
            <person name="Islam M.S."/>
            <person name="Emdad E.M."/>
            <person name="Islam M.M."/>
            <person name="Ahmed B."/>
            <person name="Halim A."/>
            <person name="Hossen Q.M.M."/>
            <person name="Hossain M.Z."/>
            <person name="Ahmed R."/>
            <person name="Khan M.M."/>
            <person name="Islam R."/>
            <person name="Rashid M.M."/>
            <person name="Khan S.A."/>
            <person name="Rahman M.S."/>
            <person name="Alam M."/>
        </authorList>
    </citation>
    <scope>NUCLEOTIDE SEQUENCE [LARGE SCALE GENOMIC DNA]</scope>
    <source>
        <strain evidence="2">cv. CVL-1</strain>
        <tissue evidence="1">Whole seedling</tissue>
    </source>
</reference>